<feature type="transmembrane region" description="Helical" evidence="15">
    <location>
        <begin position="587"/>
        <end position="608"/>
    </location>
</feature>
<evidence type="ECO:0000256" key="8">
    <source>
        <dbReference type="ARBA" id="ARBA00022737"/>
    </source>
</evidence>
<evidence type="ECO:0000256" key="15">
    <source>
        <dbReference type="RuleBase" id="RU367007"/>
    </source>
</evidence>
<feature type="domain" description="MIR" evidence="16">
    <location>
        <begin position="448"/>
        <end position="506"/>
    </location>
</feature>
<dbReference type="PROSITE" id="PS50919">
    <property type="entry name" value="MIR"/>
    <property type="match status" value="3"/>
</dbReference>
<keyword evidence="5 15" id="KW-0328">Glycosyltransferase</keyword>
<feature type="transmembrane region" description="Helical" evidence="15">
    <location>
        <begin position="678"/>
        <end position="698"/>
    </location>
</feature>
<evidence type="ECO:0000256" key="14">
    <source>
        <dbReference type="ARBA" id="ARBA00045102"/>
    </source>
</evidence>
<evidence type="ECO:0000256" key="1">
    <source>
        <dbReference type="ARBA" id="ARBA00004477"/>
    </source>
</evidence>
<evidence type="ECO:0000256" key="4">
    <source>
        <dbReference type="ARBA" id="ARBA00012839"/>
    </source>
</evidence>
<keyword evidence="11 15" id="KW-0472">Membrane</keyword>
<feature type="transmembrane region" description="Helical" evidence="15">
    <location>
        <begin position="620"/>
        <end position="641"/>
    </location>
</feature>
<evidence type="ECO:0000256" key="10">
    <source>
        <dbReference type="ARBA" id="ARBA00022989"/>
    </source>
</evidence>
<comment type="subcellular location">
    <subcellularLocation>
        <location evidence="1 15">Endoplasmic reticulum membrane</location>
        <topology evidence="1 15">Multi-pass membrane protein</topology>
    </subcellularLocation>
</comment>
<accession>A0A1Q3AJF1</accession>
<dbReference type="EMBL" id="BDGX01000052">
    <property type="protein sequence ID" value="GAV55859.1"/>
    <property type="molecule type" value="Genomic_DNA"/>
</dbReference>
<dbReference type="PANTHER" id="PTHR10050">
    <property type="entry name" value="DOLICHYL-PHOSPHATE-MANNOSE--PROTEIN MANNOSYLTRANSFERASE"/>
    <property type="match status" value="1"/>
</dbReference>
<evidence type="ECO:0000313" key="17">
    <source>
        <dbReference type="EMBL" id="GAV55859.1"/>
    </source>
</evidence>
<evidence type="ECO:0000256" key="9">
    <source>
        <dbReference type="ARBA" id="ARBA00022824"/>
    </source>
</evidence>
<dbReference type="SMART" id="SM00472">
    <property type="entry name" value="MIR"/>
    <property type="match status" value="3"/>
</dbReference>
<sequence>MSEGVEKEQIPQRLKTPQNVNVYRWLLRLESIISPIAYTLLALYVRFQGIERNPDVVWDEAHFGKFGSYYIKHEFYHDVHPPLGKMLIALTEWLAGFDGEFDFDSNHSYPESVNYKLIRQMNACFGVACCPLAYWTAKNMGFQLLTAHLIAIMVTLEHSYIVLSKFILLDSMLLFFTITTFACLVKMYTLRRDPFTKGWKIWMWLTGLSIGCVCSVKWVGLFVTLVVGAYTILELFTLRFDSKISRKQYFKHWSIRIINLIVTPFLIYLFLFKIHFTLLYKSGPGDASTNTLFQVNLENNEIETGPRDVAVGSFVTIRSHGLSPNLLHSHFQTYPDGSNQNQVTGYGFADDNNMWQVRFSRSSGLDWEKDYQPAEGLDYITDGSVIRLFHYKQEVNLHTHMIPSHVSRGNYEVSGYGSEEIGDLKDDWIVEIVRQIDSSDPDYPKEDYNVLHPVSTFFRLKNKELGCYLTSTGFSYPTWGFQQAEIVCKYSWSKHDKSTWWNVEEHWNDNLPIDSDWHPPSSNLWTDFVMTNFAMASSNSALVEDNDKFDNLATDAWEWPTLHRGLRMCSWGKDNVRYFLMGSPFNTWLSTLSLFVFLAITAKLLYQWKRQTKPMTESTFWEFIIQGVMPFTAWVTHYLPFVTMGRVTYVHHYVPALYFAILIFGFVVDHFLRSSVRWIRYPVYIVLFGGCIKTYTYFSPICQGMTGLWTDYIYMEWLKSWDMAI</sequence>
<dbReference type="InterPro" id="IPR036300">
    <property type="entry name" value="MIR_dom_sf"/>
</dbReference>
<dbReference type="Proteomes" id="UP000187013">
    <property type="component" value="Unassembled WGS sequence"/>
</dbReference>
<protein>
    <recommendedName>
        <fullName evidence="4 15">Dolichyl-phosphate-mannose--protein mannosyltransferase</fullName>
        <ecNumber evidence="4 15">2.4.1.109</ecNumber>
    </recommendedName>
</protein>
<feature type="transmembrane region" description="Helical" evidence="15">
    <location>
        <begin position="653"/>
        <end position="672"/>
    </location>
</feature>
<dbReference type="UniPathway" id="UPA00378"/>
<dbReference type="GO" id="GO:0005789">
    <property type="term" value="C:endoplasmic reticulum membrane"/>
    <property type="evidence" value="ECO:0007669"/>
    <property type="project" value="UniProtKB-SubCell"/>
</dbReference>
<dbReference type="InterPro" id="IPR003342">
    <property type="entry name" value="ArnT-like_N"/>
</dbReference>
<feature type="transmembrane region" description="Helical" evidence="15">
    <location>
        <begin position="253"/>
        <end position="272"/>
    </location>
</feature>
<comment type="function">
    <text evidence="15">Transfers mannose from Dol-P-mannose to Ser or Thr residues on proteins.</text>
</comment>
<evidence type="ECO:0000256" key="6">
    <source>
        <dbReference type="ARBA" id="ARBA00022679"/>
    </source>
</evidence>
<comment type="catalytic activity">
    <reaction evidence="14 15">
        <text>a di-trans,poly-cis-dolichyl beta-D-mannosyl phosphate + L-seryl-[protein] = 3-O-(alpha-D-mannosyl)-L-seryl-[protein] + a di-trans,poly-cis-dolichyl phosphate + H(+)</text>
        <dbReference type="Rhea" id="RHEA:17377"/>
        <dbReference type="Rhea" id="RHEA-COMP:9863"/>
        <dbReference type="Rhea" id="RHEA-COMP:13546"/>
        <dbReference type="Rhea" id="RHEA-COMP:19498"/>
        <dbReference type="Rhea" id="RHEA-COMP:19501"/>
        <dbReference type="ChEBI" id="CHEBI:15378"/>
        <dbReference type="ChEBI" id="CHEBI:29999"/>
        <dbReference type="ChEBI" id="CHEBI:57683"/>
        <dbReference type="ChEBI" id="CHEBI:58211"/>
        <dbReference type="ChEBI" id="CHEBI:137321"/>
        <dbReference type="EC" id="2.4.1.109"/>
    </reaction>
</comment>
<gene>
    <name evidence="17" type="ORF">ZYGR_0AZ00300</name>
</gene>
<evidence type="ECO:0000256" key="13">
    <source>
        <dbReference type="ARBA" id="ARBA00045085"/>
    </source>
</evidence>
<dbReference type="EC" id="2.4.1.109" evidence="4 15"/>
<keyword evidence="10 15" id="KW-1133">Transmembrane helix</keyword>
<dbReference type="AlphaFoldDB" id="A0A1Q3AJF1"/>
<keyword evidence="7 15" id="KW-0812">Transmembrane</keyword>
<comment type="pathway">
    <text evidence="2 15">Protein modification; protein glycosylation.</text>
</comment>
<proteinExistence type="inferred from homology"/>
<keyword evidence="8" id="KW-0677">Repeat</keyword>
<dbReference type="InterPro" id="IPR032421">
    <property type="entry name" value="PMT_4TMC"/>
</dbReference>
<dbReference type="InterPro" id="IPR027005">
    <property type="entry name" value="PMT-like"/>
</dbReference>
<evidence type="ECO:0000256" key="11">
    <source>
        <dbReference type="ARBA" id="ARBA00023136"/>
    </source>
</evidence>
<comment type="caution">
    <text evidence="17">The sequence shown here is derived from an EMBL/GenBank/DDBJ whole genome shotgun (WGS) entry which is preliminary data.</text>
</comment>
<evidence type="ECO:0000256" key="7">
    <source>
        <dbReference type="ARBA" id="ARBA00022692"/>
    </source>
</evidence>
<keyword evidence="6 15" id="KW-0808">Transferase</keyword>
<keyword evidence="9 15" id="KW-0256">Endoplasmic reticulum</keyword>
<dbReference type="InterPro" id="IPR016093">
    <property type="entry name" value="MIR_motif"/>
</dbReference>
<dbReference type="Pfam" id="PF02366">
    <property type="entry name" value="PMT"/>
    <property type="match status" value="1"/>
</dbReference>
<evidence type="ECO:0000313" key="18">
    <source>
        <dbReference type="Proteomes" id="UP000187013"/>
    </source>
</evidence>
<dbReference type="OrthoDB" id="292747at2759"/>
<dbReference type="PANTHER" id="PTHR10050:SF52">
    <property type="entry name" value="DOLICHYL-PHOSPHATE-MANNOSE--PROTEIN MANNOSYLTRANSFERASE 6"/>
    <property type="match status" value="1"/>
</dbReference>
<feature type="transmembrane region" description="Helical" evidence="15">
    <location>
        <begin position="201"/>
        <end position="233"/>
    </location>
</feature>
<evidence type="ECO:0000256" key="3">
    <source>
        <dbReference type="ARBA" id="ARBA00007222"/>
    </source>
</evidence>
<reference evidence="17 18" key="1">
    <citation type="submission" date="2016-08" db="EMBL/GenBank/DDBJ databases">
        <title>Draft genome sequence of allopolyploid Zygosaccharomyces rouxii.</title>
        <authorList>
            <person name="Watanabe J."/>
            <person name="Uehara K."/>
            <person name="Mogi Y."/>
            <person name="Tsukioka Y."/>
        </authorList>
    </citation>
    <scope>NUCLEOTIDE SEQUENCE [LARGE SCALE GENOMIC DNA]</scope>
    <source>
        <strain evidence="17 18">NBRC 110957</strain>
    </source>
</reference>
<comment type="similarity">
    <text evidence="3 15">Belongs to the glycosyltransferase 39 family.</text>
</comment>
<evidence type="ECO:0000256" key="12">
    <source>
        <dbReference type="ARBA" id="ARBA00023180"/>
    </source>
</evidence>
<evidence type="ECO:0000259" key="16">
    <source>
        <dbReference type="PROSITE" id="PS50919"/>
    </source>
</evidence>
<feature type="transmembrane region" description="Helical" evidence="15">
    <location>
        <begin position="167"/>
        <end position="189"/>
    </location>
</feature>
<organism evidence="17 18">
    <name type="scientific">Zygosaccharomyces rouxii</name>
    <dbReference type="NCBI Taxonomy" id="4956"/>
    <lineage>
        <taxon>Eukaryota</taxon>
        <taxon>Fungi</taxon>
        <taxon>Dikarya</taxon>
        <taxon>Ascomycota</taxon>
        <taxon>Saccharomycotina</taxon>
        <taxon>Saccharomycetes</taxon>
        <taxon>Saccharomycetales</taxon>
        <taxon>Saccharomycetaceae</taxon>
        <taxon>Zygosaccharomyces</taxon>
    </lineage>
</organism>
<dbReference type="Gene3D" id="2.80.10.50">
    <property type="match status" value="1"/>
</dbReference>
<dbReference type="GO" id="GO:0004169">
    <property type="term" value="F:dolichyl-phosphate-mannose-protein mannosyltransferase activity"/>
    <property type="evidence" value="ECO:0007669"/>
    <property type="project" value="UniProtKB-UniRule"/>
</dbReference>
<evidence type="ECO:0000256" key="5">
    <source>
        <dbReference type="ARBA" id="ARBA00022676"/>
    </source>
</evidence>
<feature type="domain" description="MIR" evidence="16">
    <location>
        <begin position="306"/>
        <end position="360"/>
    </location>
</feature>
<dbReference type="Pfam" id="PF02815">
    <property type="entry name" value="MIR"/>
    <property type="match status" value="1"/>
</dbReference>
<evidence type="ECO:0000256" key="2">
    <source>
        <dbReference type="ARBA" id="ARBA00004922"/>
    </source>
</evidence>
<feature type="transmembrane region" description="Helical" evidence="15">
    <location>
        <begin position="142"/>
        <end position="161"/>
    </location>
</feature>
<comment type="catalytic activity">
    <reaction evidence="13 15">
        <text>a di-trans,poly-cis-dolichyl beta-D-mannosyl phosphate + L-threonyl-[protein] = 3-O-(alpha-D-mannosyl)-L-threonyl-[protein] + a di-trans,poly-cis-dolichyl phosphate + H(+)</text>
        <dbReference type="Rhea" id="RHEA:53396"/>
        <dbReference type="Rhea" id="RHEA-COMP:11060"/>
        <dbReference type="Rhea" id="RHEA-COMP:13547"/>
        <dbReference type="Rhea" id="RHEA-COMP:19498"/>
        <dbReference type="Rhea" id="RHEA-COMP:19501"/>
        <dbReference type="ChEBI" id="CHEBI:15378"/>
        <dbReference type="ChEBI" id="CHEBI:30013"/>
        <dbReference type="ChEBI" id="CHEBI:57683"/>
        <dbReference type="ChEBI" id="CHEBI:58211"/>
        <dbReference type="ChEBI" id="CHEBI:137323"/>
        <dbReference type="EC" id="2.4.1.109"/>
    </reaction>
</comment>
<dbReference type="Pfam" id="PF16192">
    <property type="entry name" value="PMT_4TMC"/>
    <property type="match status" value="1"/>
</dbReference>
<feature type="domain" description="MIR" evidence="16">
    <location>
        <begin position="377"/>
        <end position="433"/>
    </location>
</feature>
<keyword evidence="12" id="KW-0325">Glycoprotein</keyword>
<name>A0A1Q3AJF1_ZYGRO</name>
<dbReference type="SUPFAM" id="SSF82109">
    <property type="entry name" value="MIR domain"/>
    <property type="match status" value="1"/>
</dbReference>